<dbReference type="Proteomes" id="UP000234331">
    <property type="component" value="Unassembled WGS sequence"/>
</dbReference>
<proteinExistence type="predicted"/>
<keyword evidence="2" id="KW-1185">Reference proteome</keyword>
<protein>
    <submittedName>
        <fullName evidence="1">Uncharacterized protein</fullName>
    </submittedName>
</protein>
<organism evidence="1 2">
    <name type="scientific">Frankia canadensis</name>
    <dbReference type="NCBI Taxonomy" id="1836972"/>
    <lineage>
        <taxon>Bacteria</taxon>
        <taxon>Bacillati</taxon>
        <taxon>Actinomycetota</taxon>
        <taxon>Actinomycetes</taxon>
        <taxon>Frankiales</taxon>
        <taxon>Frankiaceae</taxon>
        <taxon>Frankia</taxon>
    </lineage>
</organism>
<evidence type="ECO:0000313" key="1">
    <source>
        <dbReference type="EMBL" id="SNQ48963.1"/>
    </source>
</evidence>
<name>A0A2I2KTG4_9ACTN</name>
<accession>A0A2I2KTG4</accession>
<evidence type="ECO:0000313" key="2">
    <source>
        <dbReference type="Proteomes" id="UP000234331"/>
    </source>
</evidence>
<dbReference type="EMBL" id="FZMO01000218">
    <property type="protein sequence ID" value="SNQ48963.1"/>
    <property type="molecule type" value="Genomic_DNA"/>
</dbReference>
<sequence length="65" mass="6729">MASPSLLGGFEEFLEFFPSRAFSSEISAVACARASTASAACRRASATSWRSMPINATSSSYDGAG</sequence>
<gene>
    <name evidence="1" type="ORF">FRACA_2950005</name>
</gene>
<reference evidence="1 2" key="1">
    <citation type="submission" date="2017-06" db="EMBL/GenBank/DDBJ databases">
        <authorList>
            <person name="Kim H.J."/>
            <person name="Triplett B.A."/>
        </authorList>
    </citation>
    <scope>NUCLEOTIDE SEQUENCE [LARGE SCALE GENOMIC DNA]</scope>
    <source>
        <strain evidence="1">FRACA_ARgP5</strain>
    </source>
</reference>
<dbReference type="AlphaFoldDB" id="A0A2I2KTG4"/>